<dbReference type="Pfam" id="PF00089">
    <property type="entry name" value="Trypsin"/>
    <property type="match status" value="2"/>
</dbReference>
<sequence length="220" mass="24258">MFNLTLSNRGEPSILDQRITYGETAEIGEFPWQAAIFIGKSFHCGGSIISEHFILTAAHCVIVYQNTPEQLRVVLGVWNIVNSSEEGAQTYRVRTGIDSTGKLAFITGWGRDQRKRLVSRLHKLQSAIVSNGLCDDRWRENGAPKGFIVPSMICMDAQNGDSCNGDSGGPSVIEHPQSSGFYTQVGIVSFGSGSCTEKKLPGVYTNVAYYLDWINKEMNR</sequence>
<reference evidence="2 3" key="1">
    <citation type="journal article" date="2019" name="PLoS Biol.">
        <title>Sex chromosomes control vertical transmission of feminizing Wolbachia symbionts in an isopod.</title>
        <authorList>
            <person name="Becking T."/>
            <person name="Chebbi M.A."/>
            <person name="Giraud I."/>
            <person name="Moumen B."/>
            <person name="Laverre T."/>
            <person name="Caubet Y."/>
            <person name="Peccoud J."/>
            <person name="Gilbert C."/>
            <person name="Cordaux R."/>
        </authorList>
    </citation>
    <scope>NUCLEOTIDE SEQUENCE [LARGE SCALE GENOMIC DNA]</scope>
    <source>
        <strain evidence="2">ANa2</strain>
        <tissue evidence="2">Whole body excluding digestive tract and cuticle</tissue>
    </source>
</reference>
<dbReference type="PROSITE" id="PS00134">
    <property type="entry name" value="TRYPSIN_HIS"/>
    <property type="match status" value="1"/>
</dbReference>
<dbReference type="InterPro" id="IPR043504">
    <property type="entry name" value="Peptidase_S1_PA_chymotrypsin"/>
</dbReference>
<dbReference type="OrthoDB" id="10059102at2759"/>
<evidence type="ECO:0000313" key="2">
    <source>
        <dbReference type="EMBL" id="KAB7496679.1"/>
    </source>
</evidence>
<dbReference type="SUPFAM" id="SSF50494">
    <property type="entry name" value="Trypsin-like serine proteases"/>
    <property type="match status" value="1"/>
</dbReference>
<protein>
    <submittedName>
        <fullName evidence="2">Tryptase beta-2</fullName>
    </submittedName>
</protein>
<dbReference type="PANTHER" id="PTHR24258">
    <property type="entry name" value="SERINE PROTEASE-RELATED"/>
    <property type="match status" value="1"/>
</dbReference>
<dbReference type="PRINTS" id="PR00722">
    <property type="entry name" value="CHYMOTRYPSIN"/>
</dbReference>
<dbReference type="PROSITE" id="PS50240">
    <property type="entry name" value="TRYPSIN_DOM"/>
    <property type="match status" value="1"/>
</dbReference>
<dbReference type="CDD" id="cd00190">
    <property type="entry name" value="Tryp_SPc"/>
    <property type="match status" value="1"/>
</dbReference>
<feature type="domain" description="Peptidase S1" evidence="1">
    <location>
        <begin position="19"/>
        <end position="219"/>
    </location>
</feature>
<comment type="caution">
    <text evidence="2">The sequence shown here is derived from an EMBL/GenBank/DDBJ whole genome shotgun (WGS) entry which is preliminary data.</text>
</comment>
<accession>A0A5N5SSM7</accession>
<dbReference type="Gene3D" id="2.40.10.10">
    <property type="entry name" value="Trypsin-like serine proteases"/>
    <property type="match status" value="2"/>
</dbReference>
<evidence type="ECO:0000313" key="3">
    <source>
        <dbReference type="Proteomes" id="UP000326759"/>
    </source>
</evidence>
<gene>
    <name evidence="2" type="primary">Tpsb2</name>
    <name evidence="2" type="ORF">Anas_05382</name>
</gene>
<dbReference type="Proteomes" id="UP000326759">
    <property type="component" value="Unassembled WGS sequence"/>
</dbReference>
<dbReference type="GO" id="GO:0004252">
    <property type="term" value="F:serine-type endopeptidase activity"/>
    <property type="evidence" value="ECO:0007669"/>
    <property type="project" value="InterPro"/>
</dbReference>
<dbReference type="InterPro" id="IPR009003">
    <property type="entry name" value="Peptidase_S1_PA"/>
</dbReference>
<dbReference type="InterPro" id="IPR018114">
    <property type="entry name" value="TRYPSIN_HIS"/>
</dbReference>
<keyword evidence="3" id="KW-1185">Reference proteome</keyword>
<evidence type="ECO:0000259" key="1">
    <source>
        <dbReference type="PROSITE" id="PS50240"/>
    </source>
</evidence>
<dbReference type="PANTHER" id="PTHR24258:SF116">
    <property type="entry name" value="FI16631P1-RELATED"/>
    <property type="match status" value="1"/>
</dbReference>
<name>A0A5N5SSM7_9CRUS</name>
<proteinExistence type="predicted"/>
<dbReference type="GO" id="GO:0006508">
    <property type="term" value="P:proteolysis"/>
    <property type="evidence" value="ECO:0007669"/>
    <property type="project" value="InterPro"/>
</dbReference>
<dbReference type="SMART" id="SM00020">
    <property type="entry name" value="Tryp_SPc"/>
    <property type="match status" value="1"/>
</dbReference>
<dbReference type="InterPro" id="IPR001314">
    <property type="entry name" value="Peptidase_S1A"/>
</dbReference>
<dbReference type="EMBL" id="SEYY01021121">
    <property type="protein sequence ID" value="KAB7496679.1"/>
    <property type="molecule type" value="Genomic_DNA"/>
</dbReference>
<dbReference type="InterPro" id="IPR001254">
    <property type="entry name" value="Trypsin_dom"/>
</dbReference>
<dbReference type="AlphaFoldDB" id="A0A5N5SSM7"/>
<organism evidence="2 3">
    <name type="scientific">Armadillidium nasatum</name>
    <dbReference type="NCBI Taxonomy" id="96803"/>
    <lineage>
        <taxon>Eukaryota</taxon>
        <taxon>Metazoa</taxon>
        <taxon>Ecdysozoa</taxon>
        <taxon>Arthropoda</taxon>
        <taxon>Crustacea</taxon>
        <taxon>Multicrustacea</taxon>
        <taxon>Malacostraca</taxon>
        <taxon>Eumalacostraca</taxon>
        <taxon>Peracarida</taxon>
        <taxon>Isopoda</taxon>
        <taxon>Oniscidea</taxon>
        <taxon>Crinocheta</taxon>
        <taxon>Armadillidiidae</taxon>
        <taxon>Armadillidium</taxon>
    </lineage>
</organism>